<sequence length="375" mass="39691">MSGELAPDSLIECFGCGKNISDFGIHERTRHVERCLGLADSSPPPLLATSFPTPLSRNSEVNDVPDGADFKPAAKRTPAAAGQRSNLHHFWNSPTPPRPSAASGNTNDPSPGRDGQTPPDQSPEKTIALVARPYGKVASLIRSGSLPPASKQSTQSKPTCPGRSRNSKEKDPDLDLALALSASLTRPLPSTKSASSNALTRSRSTGLMNRTRGKGKVATVSQTRLSRPGLEGESQLDVAAHGGDGSPAADAKGKPPPQITVWPVTAAQQIGQQNLWILINSHKKQAEGTAPPHQDPLGTTALTSRVRDHLDCLRGKRAEAHGCPYHILGLRSSAPTTIFGVALPTPTSAHFYFKQRPSEAKFRLIIIASIGSLVP</sequence>
<dbReference type="Proteomes" id="UP000268162">
    <property type="component" value="Unassembled WGS sequence"/>
</dbReference>
<feature type="region of interest" description="Disordered" evidence="1">
    <location>
        <begin position="38"/>
        <end position="123"/>
    </location>
</feature>
<organism evidence="2 3">
    <name type="scientific">Dimargaris cristalligena</name>
    <dbReference type="NCBI Taxonomy" id="215637"/>
    <lineage>
        <taxon>Eukaryota</taxon>
        <taxon>Fungi</taxon>
        <taxon>Fungi incertae sedis</taxon>
        <taxon>Zoopagomycota</taxon>
        <taxon>Kickxellomycotina</taxon>
        <taxon>Dimargaritomycetes</taxon>
        <taxon>Dimargaritales</taxon>
        <taxon>Dimargaritaceae</taxon>
        <taxon>Dimargaris</taxon>
    </lineage>
</organism>
<dbReference type="EMBL" id="ML003176">
    <property type="protein sequence ID" value="RKP34504.1"/>
    <property type="molecule type" value="Genomic_DNA"/>
</dbReference>
<gene>
    <name evidence="2" type="ORF">BJ085DRAFT_33020</name>
</gene>
<evidence type="ECO:0000256" key="1">
    <source>
        <dbReference type="SAM" id="MobiDB-lite"/>
    </source>
</evidence>
<name>A0A4P9ZMC5_9FUNG</name>
<dbReference type="AlphaFoldDB" id="A0A4P9ZMC5"/>
<evidence type="ECO:0000313" key="3">
    <source>
        <dbReference type="Proteomes" id="UP000268162"/>
    </source>
</evidence>
<protein>
    <submittedName>
        <fullName evidence="2">Uncharacterized protein</fullName>
    </submittedName>
</protein>
<reference evidence="3" key="1">
    <citation type="journal article" date="2018" name="Nat. Microbiol.">
        <title>Leveraging single-cell genomics to expand the fungal tree of life.</title>
        <authorList>
            <person name="Ahrendt S.R."/>
            <person name="Quandt C.A."/>
            <person name="Ciobanu D."/>
            <person name="Clum A."/>
            <person name="Salamov A."/>
            <person name="Andreopoulos B."/>
            <person name="Cheng J.F."/>
            <person name="Woyke T."/>
            <person name="Pelin A."/>
            <person name="Henrissat B."/>
            <person name="Reynolds N.K."/>
            <person name="Benny G.L."/>
            <person name="Smith M.E."/>
            <person name="James T.Y."/>
            <person name="Grigoriev I.V."/>
        </authorList>
    </citation>
    <scope>NUCLEOTIDE SEQUENCE [LARGE SCALE GENOMIC DNA]</scope>
    <source>
        <strain evidence="3">RSA 468</strain>
    </source>
</reference>
<evidence type="ECO:0000313" key="2">
    <source>
        <dbReference type="EMBL" id="RKP34504.1"/>
    </source>
</evidence>
<proteinExistence type="predicted"/>
<feature type="region of interest" description="Disordered" evidence="1">
    <location>
        <begin position="143"/>
        <end position="259"/>
    </location>
</feature>
<feature type="compositionally biased region" description="Polar residues" evidence="1">
    <location>
        <begin position="50"/>
        <end position="61"/>
    </location>
</feature>
<accession>A0A4P9ZMC5</accession>
<feature type="compositionally biased region" description="Low complexity" evidence="1">
    <location>
        <begin position="175"/>
        <end position="190"/>
    </location>
</feature>
<feature type="compositionally biased region" description="Polar residues" evidence="1">
    <location>
        <begin position="191"/>
        <end position="208"/>
    </location>
</feature>
<keyword evidence="3" id="KW-1185">Reference proteome</keyword>